<dbReference type="EMBL" id="CP012672">
    <property type="protein sequence ID" value="AUX31960.1"/>
    <property type="molecule type" value="Genomic_DNA"/>
</dbReference>
<dbReference type="PANTHER" id="PTHR34047:SF8">
    <property type="entry name" value="PROTEIN YKFC"/>
    <property type="match status" value="1"/>
</dbReference>
<gene>
    <name evidence="11" type="ORF">SOCE836_017160</name>
    <name evidence="12" type="ORF">SOCE836_040960</name>
    <name evidence="13" type="ORF">SOCE836_063750</name>
</gene>
<reference evidence="11 14" key="1">
    <citation type="submission" date="2015-09" db="EMBL/GenBank/DDBJ databases">
        <title>Sorangium comparison.</title>
        <authorList>
            <person name="Zaburannyi N."/>
            <person name="Bunk B."/>
            <person name="Overmann J."/>
            <person name="Mueller R."/>
        </authorList>
    </citation>
    <scope>NUCLEOTIDE SEQUENCE [LARGE SCALE GENOMIC DNA]</scope>
    <source>
        <strain evidence="11 14">So ce836</strain>
    </source>
</reference>
<dbReference type="CDD" id="cd01651">
    <property type="entry name" value="RT_G2_intron"/>
    <property type="match status" value="1"/>
</dbReference>
<protein>
    <recommendedName>
        <fullName evidence="1">RNA-directed DNA polymerase</fullName>
        <ecNumber evidence="1">2.7.7.49</ecNumber>
    </recommendedName>
</protein>
<dbReference type="GO" id="GO:0003723">
    <property type="term" value="F:RNA binding"/>
    <property type="evidence" value="ECO:0007669"/>
    <property type="project" value="InterPro"/>
</dbReference>
<keyword evidence="3" id="KW-0548">Nucleotidyltransferase</keyword>
<comment type="catalytic activity">
    <reaction evidence="9">
        <text>DNA(n) + a 2'-deoxyribonucleoside 5'-triphosphate = DNA(n+1) + diphosphate</text>
        <dbReference type="Rhea" id="RHEA:22508"/>
        <dbReference type="Rhea" id="RHEA-COMP:17339"/>
        <dbReference type="Rhea" id="RHEA-COMP:17340"/>
        <dbReference type="ChEBI" id="CHEBI:33019"/>
        <dbReference type="ChEBI" id="CHEBI:61560"/>
        <dbReference type="ChEBI" id="CHEBI:173112"/>
        <dbReference type="EC" id="2.7.7.49"/>
    </reaction>
</comment>
<keyword evidence="4" id="KW-0479">Metal-binding</keyword>
<dbReference type="PRINTS" id="PR00866">
    <property type="entry name" value="RNADNAPOLMS"/>
</dbReference>
<dbReference type="InterPro" id="IPR000123">
    <property type="entry name" value="Reverse_transcriptase_msDNA"/>
</dbReference>
<dbReference type="InterPro" id="IPR000477">
    <property type="entry name" value="RT_dom"/>
</dbReference>
<evidence type="ECO:0000256" key="4">
    <source>
        <dbReference type="ARBA" id="ARBA00022723"/>
    </source>
</evidence>
<accession>A0A4P2QIB3</accession>
<evidence type="ECO:0000256" key="8">
    <source>
        <dbReference type="ARBA" id="ARBA00034120"/>
    </source>
</evidence>
<name>A0A4P2QIB3_SORCE</name>
<dbReference type="PANTHER" id="PTHR34047">
    <property type="entry name" value="NUCLEAR INTRON MATURASE 1, MITOCHONDRIAL-RELATED"/>
    <property type="match status" value="1"/>
</dbReference>
<dbReference type="EMBL" id="CP012672">
    <property type="protein sequence ID" value="AUX34206.1"/>
    <property type="molecule type" value="Genomic_DNA"/>
</dbReference>
<evidence type="ECO:0000313" key="14">
    <source>
        <dbReference type="Proteomes" id="UP000295497"/>
    </source>
</evidence>
<evidence type="ECO:0000256" key="2">
    <source>
        <dbReference type="ARBA" id="ARBA00022679"/>
    </source>
</evidence>
<keyword evidence="5" id="KW-0460">Magnesium</keyword>
<keyword evidence="2" id="KW-0808">Transferase</keyword>
<organism evidence="11 14">
    <name type="scientific">Sorangium cellulosum</name>
    <name type="common">Polyangium cellulosum</name>
    <dbReference type="NCBI Taxonomy" id="56"/>
    <lineage>
        <taxon>Bacteria</taxon>
        <taxon>Pseudomonadati</taxon>
        <taxon>Myxococcota</taxon>
        <taxon>Polyangia</taxon>
        <taxon>Polyangiales</taxon>
        <taxon>Polyangiaceae</taxon>
        <taxon>Sorangium</taxon>
    </lineage>
</organism>
<dbReference type="InterPro" id="IPR051083">
    <property type="entry name" value="GrpII_Intron_Splice-Mob/Def"/>
</dbReference>
<feature type="domain" description="Reverse transcriptase" evidence="10">
    <location>
        <begin position="87"/>
        <end position="319"/>
    </location>
</feature>
<evidence type="ECO:0000256" key="3">
    <source>
        <dbReference type="ARBA" id="ARBA00022695"/>
    </source>
</evidence>
<evidence type="ECO:0000256" key="1">
    <source>
        <dbReference type="ARBA" id="ARBA00012493"/>
    </source>
</evidence>
<dbReference type="GO" id="GO:0046872">
    <property type="term" value="F:metal ion binding"/>
    <property type="evidence" value="ECO:0007669"/>
    <property type="project" value="UniProtKB-KW"/>
</dbReference>
<dbReference type="AlphaFoldDB" id="A0A4P2QIB3"/>
<dbReference type="InterPro" id="IPR030931">
    <property type="entry name" value="Group_II_RT_mat"/>
</dbReference>
<sequence length="450" mass="52170">MAGRTGSNHPRGREPMDKVRQLQRRLWVAAKRHPGRRFHALYDRIARGDVLAEAWKRVKRNRGAAGVDAQTLADIEQHGVERFLEELGVTLRAGTYRPTAVLRRYIPKADGKRRPLGIPTIRDRVVQMAAKLVLEPIFEADFRPSSYGFRPRRSATQALETLRKLGARRGNHVLDADIRDYFGSIDHDKLMKLVERRVSDRRVLKLLRQWLRCGVMEEGREIATLSGTPQGGVISPLLSNIFLHVLDVAWERHGAHLGTMVRYADDFVVMCTTRSACEQAERRVREVLARLGLELHPDKTRRVDLSLGKEGFDFLGCHLRKRMSGPIWEQSRRRVYFLQRWPSQRSMKRVRQRVKELTGRARNGVKDVRVLIRALNPVLRGWGNYFRTGNAKSKFNQIDRYVWRRLRDFLRKRKGRNLRAGEVEGWTCDFFVEGHGLHRLRGTVQYPEAA</sequence>
<dbReference type="SUPFAM" id="SSF56672">
    <property type="entry name" value="DNA/RNA polymerases"/>
    <property type="match status" value="1"/>
</dbReference>
<comment type="similarity">
    <text evidence="8">Belongs to the bacterial reverse transcriptase family.</text>
</comment>
<evidence type="ECO:0000256" key="9">
    <source>
        <dbReference type="ARBA" id="ARBA00048173"/>
    </source>
</evidence>
<keyword evidence="6 11" id="KW-0695">RNA-directed DNA polymerase</keyword>
<dbReference type="EC" id="2.7.7.49" evidence="1"/>
<dbReference type="Pfam" id="PF00078">
    <property type="entry name" value="RVT_1"/>
    <property type="match status" value="1"/>
</dbReference>
<evidence type="ECO:0000313" key="13">
    <source>
        <dbReference type="EMBL" id="AUX34206.1"/>
    </source>
</evidence>
<dbReference type="InterPro" id="IPR043502">
    <property type="entry name" value="DNA/RNA_pol_sf"/>
</dbReference>
<dbReference type="Proteomes" id="UP000295497">
    <property type="component" value="Chromosome"/>
</dbReference>
<keyword evidence="7" id="KW-0051">Antiviral defense</keyword>
<evidence type="ECO:0000256" key="6">
    <source>
        <dbReference type="ARBA" id="ARBA00022918"/>
    </source>
</evidence>
<dbReference type="EMBL" id="CP012672">
    <property type="protein sequence ID" value="AUX29625.1"/>
    <property type="molecule type" value="Genomic_DNA"/>
</dbReference>
<proteinExistence type="inferred from homology"/>
<evidence type="ECO:0000313" key="12">
    <source>
        <dbReference type="EMBL" id="AUX31960.1"/>
    </source>
</evidence>
<dbReference type="InterPro" id="IPR013597">
    <property type="entry name" value="Mat_intron_G2"/>
</dbReference>
<evidence type="ECO:0000259" key="10">
    <source>
        <dbReference type="PROSITE" id="PS50878"/>
    </source>
</evidence>
<dbReference type="GO" id="GO:0051607">
    <property type="term" value="P:defense response to virus"/>
    <property type="evidence" value="ECO:0007669"/>
    <property type="project" value="UniProtKB-KW"/>
</dbReference>
<evidence type="ECO:0000256" key="7">
    <source>
        <dbReference type="ARBA" id="ARBA00023118"/>
    </source>
</evidence>
<evidence type="ECO:0000313" key="11">
    <source>
        <dbReference type="EMBL" id="AUX29625.1"/>
    </source>
</evidence>
<dbReference type="PROSITE" id="PS50878">
    <property type="entry name" value="RT_POL"/>
    <property type="match status" value="1"/>
</dbReference>
<dbReference type="Pfam" id="PF08388">
    <property type="entry name" value="GIIM"/>
    <property type="match status" value="1"/>
</dbReference>
<dbReference type="NCBIfam" id="TIGR04416">
    <property type="entry name" value="group_II_RT_mat"/>
    <property type="match status" value="1"/>
</dbReference>
<dbReference type="GO" id="GO:0003964">
    <property type="term" value="F:RNA-directed DNA polymerase activity"/>
    <property type="evidence" value="ECO:0007669"/>
    <property type="project" value="UniProtKB-KW"/>
</dbReference>
<evidence type="ECO:0000256" key="5">
    <source>
        <dbReference type="ARBA" id="ARBA00022842"/>
    </source>
</evidence>